<accession>A0A6V8PNQ2</accession>
<proteinExistence type="predicted"/>
<comment type="caution">
    <text evidence="1">The sequence shown here is derived from an EMBL/GenBank/DDBJ whole genome shotgun (WGS) entry which is preliminary data.</text>
</comment>
<dbReference type="EMBL" id="BLSA01000130">
    <property type="protein sequence ID" value="GFP32696.1"/>
    <property type="molecule type" value="Genomic_DNA"/>
</dbReference>
<dbReference type="AlphaFoldDB" id="A0A6V8PNQ2"/>
<gene>
    <name evidence="1" type="ORF">HKBW3S42_01002</name>
</gene>
<organism evidence="1 2">
    <name type="scientific">Candidatus Hakubella thermalkaliphila</name>
    <dbReference type="NCBI Taxonomy" id="2754717"/>
    <lineage>
        <taxon>Bacteria</taxon>
        <taxon>Bacillati</taxon>
        <taxon>Actinomycetota</taxon>
        <taxon>Actinomycetota incertae sedis</taxon>
        <taxon>Candidatus Hakubellales</taxon>
        <taxon>Candidatus Hakubellaceae</taxon>
        <taxon>Candidatus Hakubella</taxon>
    </lineage>
</organism>
<dbReference type="Proteomes" id="UP000568877">
    <property type="component" value="Unassembled WGS sequence"/>
</dbReference>
<evidence type="ECO:0000313" key="2">
    <source>
        <dbReference type="Proteomes" id="UP000568877"/>
    </source>
</evidence>
<sequence>MKIRIILLLFAIVLGAVAAFGVSAYVTSIKTSVEEKVEKVQVLVAGRKLQ</sequence>
<name>A0A6V8PNQ2_9ACTN</name>
<protein>
    <submittedName>
        <fullName evidence="1">Uncharacterized protein</fullName>
    </submittedName>
</protein>
<evidence type="ECO:0000313" key="1">
    <source>
        <dbReference type="EMBL" id="GFP32696.1"/>
    </source>
</evidence>
<reference evidence="1 2" key="1">
    <citation type="journal article" date="2020" name="Front. Microbiol.">
        <title>Single-cell genomics of novel Actinobacteria with the Wood-Ljungdahl pathway discovered in a serpentinizing system.</title>
        <authorList>
            <person name="Merino N."/>
            <person name="Kawai M."/>
            <person name="Boyd E.S."/>
            <person name="Colman D.R."/>
            <person name="McGlynn S.E."/>
            <person name="Nealson K.H."/>
            <person name="Kurokawa K."/>
            <person name="Hongoh Y."/>
        </authorList>
    </citation>
    <scope>NUCLEOTIDE SEQUENCE [LARGE SCALE GENOMIC DNA]</scope>
    <source>
        <strain evidence="1 2">S42</strain>
    </source>
</reference>